<evidence type="ECO:0000256" key="1">
    <source>
        <dbReference type="SAM" id="SignalP"/>
    </source>
</evidence>
<name>A0AAJ0F0V7_9PEZI</name>
<comment type="caution">
    <text evidence="2">The sequence shown here is derived from an EMBL/GenBank/DDBJ whole genome shotgun (WGS) entry which is preliminary data.</text>
</comment>
<gene>
    <name evidence="2" type="ORF">BDP55DRAFT_766304</name>
</gene>
<dbReference type="RefSeq" id="XP_060432598.1">
    <property type="nucleotide sequence ID" value="XM_060580962.1"/>
</dbReference>
<dbReference type="GeneID" id="85465488"/>
<dbReference type="AlphaFoldDB" id="A0AAJ0F0V7"/>
<feature type="signal peptide" evidence="1">
    <location>
        <begin position="1"/>
        <end position="20"/>
    </location>
</feature>
<organism evidence="2 3">
    <name type="scientific">Colletotrichum godetiae</name>
    <dbReference type="NCBI Taxonomy" id="1209918"/>
    <lineage>
        <taxon>Eukaryota</taxon>
        <taxon>Fungi</taxon>
        <taxon>Dikarya</taxon>
        <taxon>Ascomycota</taxon>
        <taxon>Pezizomycotina</taxon>
        <taxon>Sordariomycetes</taxon>
        <taxon>Hypocreomycetidae</taxon>
        <taxon>Glomerellales</taxon>
        <taxon>Glomerellaceae</taxon>
        <taxon>Colletotrichum</taxon>
        <taxon>Colletotrichum acutatum species complex</taxon>
    </lineage>
</organism>
<dbReference type="EMBL" id="JAHMHR010000010">
    <property type="protein sequence ID" value="KAK1688903.1"/>
    <property type="molecule type" value="Genomic_DNA"/>
</dbReference>
<evidence type="ECO:0000313" key="2">
    <source>
        <dbReference type="EMBL" id="KAK1688903.1"/>
    </source>
</evidence>
<sequence>MQAHSVILLAFGVLLQGASAFTYCKAAPGDCNRNNCEEYKAVHEDPLKVCKARCNANANTYDCCSGDIYCP</sequence>
<feature type="chain" id="PRO_5042555072" evidence="1">
    <location>
        <begin position="21"/>
        <end position="71"/>
    </location>
</feature>
<keyword evidence="3" id="KW-1185">Reference proteome</keyword>
<reference evidence="2" key="1">
    <citation type="submission" date="2021-06" db="EMBL/GenBank/DDBJ databases">
        <title>Comparative genomics, transcriptomics and evolutionary studies reveal genomic signatures of adaptation to plant cell wall in hemibiotrophic fungi.</title>
        <authorList>
            <consortium name="DOE Joint Genome Institute"/>
            <person name="Baroncelli R."/>
            <person name="Diaz J.F."/>
            <person name="Benocci T."/>
            <person name="Peng M."/>
            <person name="Battaglia E."/>
            <person name="Haridas S."/>
            <person name="Andreopoulos W."/>
            <person name="Labutti K."/>
            <person name="Pangilinan J."/>
            <person name="Floch G.L."/>
            <person name="Makela M.R."/>
            <person name="Henrissat B."/>
            <person name="Grigoriev I.V."/>
            <person name="Crouch J.A."/>
            <person name="De Vries R.P."/>
            <person name="Sukno S.A."/>
            <person name="Thon M.R."/>
        </authorList>
    </citation>
    <scope>NUCLEOTIDE SEQUENCE</scope>
    <source>
        <strain evidence="2">CBS 193.32</strain>
    </source>
</reference>
<accession>A0AAJ0F0V7</accession>
<keyword evidence="1" id="KW-0732">Signal</keyword>
<protein>
    <submittedName>
        <fullName evidence="2">Uncharacterized protein</fullName>
    </submittedName>
</protein>
<dbReference type="Proteomes" id="UP001224890">
    <property type="component" value="Unassembled WGS sequence"/>
</dbReference>
<evidence type="ECO:0000313" key="3">
    <source>
        <dbReference type="Proteomes" id="UP001224890"/>
    </source>
</evidence>
<proteinExistence type="predicted"/>